<evidence type="ECO:0000313" key="1">
    <source>
        <dbReference type="EMBL" id="EXF93039.1"/>
    </source>
</evidence>
<dbReference type="InterPro" id="IPR036249">
    <property type="entry name" value="Thioredoxin-like_sf"/>
</dbReference>
<evidence type="ECO:0000313" key="2">
    <source>
        <dbReference type="Proteomes" id="UP000022611"/>
    </source>
</evidence>
<accession>A0A010RVS0</accession>
<proteinExistence type="predicted"/>
<dbReference type="SUPFAM" id="SSF52833">
    <property type="entry name" value="Thioredoxin-like"/>
    <property type="match status" value="1"/>
</dbReference>
<dbReference type="RefSeq" id="WP_019690732.1">
    <property type="nucleotide sequence ID" value="NZ_AFOY02000015.1"/>
</dbReference>
<name>A0A010RVS0_PSEFL</name>
<comment type="caution">
    <text evidence="1">The sequence shown here is derived from an EMBL/GenBank/DDBJ whole genome shotgun (WGS) entry which is preliminary data.</text>
</comment>
<dbReference type="HOGENOM" id="CLU_2341401_0_0_6"/>
<organism evidence="1 2">
    <name type="scientific">Pseudomonas fluorescens HK44</name>
    <dbReference type="NCBI Taxonomy" id="1042209"/>
    <lineage>
        <taxon>Bacteria</taxon>
        <taxon>Pseudomonadati</taxon>
        <taxon>Pseudomonadota</taxon>
        <taxon>Gammaproteobacteria</taxon>
        <taxon>Pseudomonadales</taxon>
        <taxon>Pseudomonadaceae</taxon>
        <taxon>Pseudomonas</taxon>
    </lineage>
</organism>
<protein>
    <submittedName>
        <fullName evidence="1">Redoxin</fullName>
    </submittedName>
</protein>
<reference evidence="1 2" key="1">
    <citation type="journal article" date="2011" name="J. Bacteriol.">
        <title>Draft genome sequence of the polycyclic aromatic hydrocarbon-degrading, genetically engineered bioluminescent bioreporter Pseudomonas fluorescens HK44.</title>
        <authorList>
            <person name="Chauhan A."/>
            <person name="Layton A.C."/>
            <person name="Williams D.E."/>
            <person name="Smartt A.E."/>
            <person name="Ripp S."/>
            <person name="Karpinets T.V."/>
            <person name="Brown S.D."/>
            <person name="Sayler G.S."/>
        </authorList>
    </citation>
    <scope>NUCLEOTIDE SEQUENCE [LARGE SCALE GENOMIC DNA]</scope>
    <source>
        <strain evidence="1 2">HK44</strain>
    </source>
</reference>
<dbReference type="Gene3D" id="3.40.30.10">
    <property type="entry name" value="Glutaredoxin"/>
    <property type="match status" value="1"/>
</dbReference>
<sequence length="106" mass="12037">MSTKCSKPFLGETYYQQHKGEGLKIIAISMDEPEDDPMVHKVMAHYSYPAAFQRDADFKGFGRIWRLPMTYIIDRQGVVLKDGSVGDPKIDRPLLDKLVTPLLTAH</sequence>
<dbReference type="eggNOG" id="COG0526">
    <property type="taxonomic scope" value="Bacteria"/>
</dbReference>
<dbReference type="PATRIC" id="fig|1042209.11.peg.3347"/>
<dbReference type="EMBL" id="AFOY02000015">
    <property type="protein sequence ID" value="EXF93039.1"/>
    <property type="molecule type" value="Genomic_DNA"/>
</dbReference>
<gene>
    <name evidence="1" type="ORF">HK44_004930</name>
</gene>
<dbReference type="Proteomes" id="UP000022611">
    <property type="component" value="Unassembled WGS sequence"/>
</dbReference>
<dbReference type="AlphaFoldDB" id="A0A010RVS0"/>